<gene>
    <name evidence="6" type="ORF">FOZ76_22330</name>
</gene>
<dbReference type="GO" id="GO:0032993">
    <property type="term" value="C:protein-DNA complex"/>
    <property type="evidence" value="ECO:0007669"/>
    <property type="project" value="TreeGrafter"/>
</dbReference>
<dbReference type="SUPFAM" id="SSF53850">
    <property type="entry name" value="Periplasmic binding protein-like II"/>
    <property type="match status" value="1"/>
</dbReference>
<dbReference type="InterPro" id="IPR000847">
    <property type="entry name" value="LysR_HTH_N"/>
</dbReference>
<dbReference type="CDD" id="cd08414">
    <property type="entry name" value="PBP2_LTTR_aromatics_like"/>
    <property type="match status" value="1"/>
</dbReference>
<dbReference type="PROSITE" id="PS50931">
    <property type="entry name" value="HTH_LYSR"/>
    <property type="match status" value="1"/>
</dbReference>
<dbReference type="InterPro" id="IPR005119">
    <property type="entry name" value="LysR_subst-bd"/>
</dbReference>
<reference evidence="6 7" key="1">
    <citation type="submission" date="2019-07" db="EMBL/GenBank/DDBJ databases">
        <title>Qingshengfaniella alkalisoli gen. nov., sp. nov., isolated from saline soil.</title>
        <authorList>
            <person name="Xu L."/>
            <person name="Huang X.-X."/>
            <person name="Sun J.-Q."/>
        </authorList>
    </citation>
    <scope>NUCLEOTIDE SEQUENCE [LARGE SCALE GENOMIC DNA]</scope>
    <source>
        <strain evidence="6 7">DSM 27279</strain>
    </source>
</reference>
<protein>
    <submittedName>
        <fullName evidence="6">LysR family transcriptional regulator</fullName>
    </submittedName>
</protein>
<dbReference type="Proteomes" id="UP000318405">
    <property type="component" value="Unassembled WGS sequence"/>
</dbReference>
<name>A0A556ACD7_9BURK</name>
<dbReference type="RefSeq" id="WP_143950466.1">
    <property type="nucleotide sequence ID" value="NZ_BAABMB010000003.1"/>
</dbReference>
<dbReference type="PANTHER" id="PTHR30346">
    <property type="entry name" value="TRANSCRIPTIONAL DUAL REGULATOR HCAR-RELATED"/>
    <property type="match status" value="1"/>
</dbReference>
<keyword evidence="2" id="KW-0805">Transcription regulation</keyword>
<dbReference type="InterPro" id="IPR036388">
    <property type="entry name" value="WH-like_DNA-bd_sf"/>
</dbReference>
<keyword evidence="3" id="KW-0238">DNA-binding</keyword>
<dbReference type="SUPFAM" id="SSF46785">
    <property type="entry name" value="Winged helix' DNA-binding domain"/>
    <property type="match status" value="1"/>
</dbReference>
<comment type="similarity">
    <text evidence="1">Belongs to the LysR transcriptional regulatory family.</text>
</comment>
<dbReference type="Gene3D" id="1.10.10.10">
    <property type="entry name" value="Winged helix-like DNA-binding domain superfamily/Winged helix DNA-binding domain"/>
    <property type="match status" value="1"/>
</dbReference>
<evidence type="ECO:0000313" key="6">
    <source>
        <dbReference type="EMBL" id="TSH90549.1"/>
    </source>
</evidence>
<evidence type="ECO:0000256" key="1">
    <source>
        <dbReference type="ARBA" id="ARBA00009437"/>
    </source>
</evidence>
<dbReference type="PANTHER" id="PTHR30346:SF0">
    <property type="entry name" value="HCA OPERON TRANSCRIPTIONAL ACTIVATOR HCAR"/>
    <property type="match status" value="1"/>
</dbReference>
<organism evidence="6 7">
    <name type="scientific">Verticiella sediminum</name>
    <dbReference type="NCBI Taxonomy" id="1247510"/>
    <lineage>
        <taxon>Bacteria</taxon>
        <taxon>Pseudomonadati</taxon>
        <taxon>Pseudomonadota</taxon>
        <taxon>Betaproteobacteria</taxon>
        <taxon>Burkholderiales</taxon>
        <taxon>Alcaligenaceae</taxon>
        <taxon>Verticiella</taxon>
    </lineage>
</organism>
<evidence type="ECO:0000256" key="4">
    <source>
        <dbReference type="ARBA" id="ARBA00023163"/>
    </source>
</evidence>
<dbReference type="OrthoDB" id="9157176at2"/>
<keyword evidence="7" id="KW-1185">Reference proteome</keyword>
<dbReference type="FunFam" id="1.10.10.10:FF:000001">
    <property type="entry name" value="LysR family transcriptional regulator"/>
    <property type="match status" value="1"/>
</dbReference>
<feature type="domain" description="HTH lysR-type" evidence="5">
    <location>
        <begin position="2"/>
        <end position="59"/>
    </location>
</feature>
<keyword evidence="4" id="KW-0804">Transcription</keyword>
<dbReference type="GO" id="GO:0003677">
    <property type="term" value="F:DNA binding"/>
    <property type="evidence" value="ECO:0007669"/>
    <property type="project" value="UniProtKB-KW"/>
</dbReference>
<dbReference type="AlphaFoldDB" id="A0A556ACD7"/>
<evidence type="ECO:0000256" key="3">
    <source>
        <dbReference type="ARBA" id="ARBA00023125"/>
    </source>
</evidence>
<proteinExistence type="inferred from homology"/>
<evidence type="ECO:0000256" key="2">
    <source>
        <dbReference type="ARBA" id="ARBA00023015"/>
    </source>
</evidence>
<comment type="caution">
    <text evidence="6">The sequence shown here is derived from an EMBL/GenBank/DDBJ whole genome shotgun (WGS) entry which is preliminary data.</text>
</comment>
<sequence length="311" mass="34237">MLNTRLLRQFIAVAEELNYTRAAQRAGIAQSPLSQAIQRLESHLGTQLFLRNKRSVALTPAGKVFLQEAYHWLRYEAAVLERTRSANEGTLGAVAMGFIGSVGYGFMPDLVARFRRRRPGVRLRLAEMTSRDQIEQLKRRDLDVGLLRTPLPSNEPQLCTQPFARHKLMAALPSQHRLAQRASLDVAELAGEAFIAFSRDKVPASHAQLLSVCAAAGFQPAIEQEASQIASVICVVAAGLCVALVPGNLASLIHPKVRYVPLSHDEPALYQEISLAWRHGDDNPALHALLELAREFSDEMTAPARAPESRA</sequence>
<dbReference type="EMBL" id="VLTJ01000039">
    <property type="protein sequence ID" value="TSH90549.1"/>
    <property type="molecule type" value="Genomic_DNA"/>
</dbReference>
<evidence type="ECO:0000259" key="5">
    <source>
        <dbReference type="PROSITE" id="PS50931"/>
    </source>
</evidence>
<dbReference type="GO" id="GO:0003700">
    <property type="term" value="F:DNA-binding transcription factor activity"/>
    <property type="evidence" value="ECO:0007669"/>
    <property type="project" value="InterPro"/>
</dbReference>
<dbReference type="InterPro" id="IPR036390">
    <property type="entry name" value="WH_DNA-bd_sf"/>
</dbReference>
<dbReference type="Pfam" id="PF00126">
    <property type="entry name" value="HTH_1"/>
    <property type="match status" value="1"/>
</dbReference>
<dbReference type="Gene3D" id="3.40.190.10">
    <property type="entry name" value="Periplasmic binding protein-like II"/>
    <property type="match status" value="2"/>
</dbReference>
<dbReference type="Pfam" id="PF03466">
    <property type="entry name" value="LysR_substrate"/>
    <property type="match status" value="1"/>
</dbReference>
<dbReference type="PRINTS" id="PR00039">
    <property type="entry name" value="HTHLYSR"/>
</dbReference>
<accession>A0A556ACD7</accession>
<evidence type="ECO:0000313" key="7">
    <source>
        <dbReference type="Proteomes" id="UP000318405"/>
    </source>
</evidence>